<keyword evidence="3" id="KW-1185">Reference proteome</keyword>
<feature type="domain" description="SPIN-DOC-like zinc-finger" evidence="1">
    <location>
        <begin position="15"/>
        <end position="60"/>
    </location>
</feature>
<sequence>MSDKRKMDKEGRLFQESWESEYLFVEQQENTICLVCKGSIAVMKEFNLRRHYEMKHKEKCGEKLAELKELLIYNIVNPFSERAFVKDCNQKVTEIVCPEKKRVFSNVSLSINTVAERVDDLDTDLQAPPMCGEKNWLVALMCKKLQEVNCPTTLITYHCILHQQALCGKVLKMDHIMITVVKTIHFIRAKGLNHRQFQKLLDELNAQYRDLLHHT</sequence>
<protein>
    <submittedName>
        <fullName evidence="2">GT2D2 protein</fullName>
    </submittedName>
</protein>
<evidence type="ECO:0000313" key="2">
    <source>
        <dbReference type="EMBL" id="MBN3285819.1"/>
    </source>
</evidence>
<accession>A0ABS2YGG5</accession>
<evidence type="ECO:0000313" key="3">
    <source>
        <dbReference type="Proteomes" id="UP001166093"/>
    </source>
</evidence>
<feature type="non-terminal residue" evidence="2">
    <location>
        <position position="215"/>
    </location>
</feature>
<dbReference type="InterPro" id="IPR040647">
    <property type="entry name" value="SPIN-DOC_Znf-C2H2"/>
</dbReference>
<dbReference type="EMBL" id="JAAWVQ010152869">
    <property type="protein sequence ID" value="MBN3285819.1"/>
    <property type="molecule type" value="Genomic_DNA"/>
</dbReference>
<gene>
    <name evidence="2" type="ORF">GTO93_0019401</name>
</gene>
<feature type="non-terminal residue" evidence="2">
    <location>
        <position position="1"/>
    </location>
</feature>
<organism evidence="2 3">
    <name type="scientific">Polyodon spathula</name>
    <name type="common">North American paddlefish</name>
    <name type="synonym">Squalus spathula</name>
    <dbReference type="NCBI Taxonomy" id="7913"/>
    <lineage>
        <taxon>Eukaryota</taxon>
        <taxon>Metazoa</taxon>
        <taxon>Chordata</taxon>
        <taxon>Craniata</taxon>
        <taxon>Vertebrata</taxon>
        <taxon>Euteleostomi</taxon>
        <taxon>Actinopterygii</taxon>
        <taxon>Chondrostei</taxon>
        <taxon>Acipenseriformes</taxon>
        <taxon>Polyodontidae</taxon>
        <taxon>Polyodon</taxon>
    </lineage>
</organism>
<name>A0ABS2YGG5_POLSP</name>
<dbReference type="Proteomes" id="UP001166093">
    <property type="component" value="Unassembled WGS sequence"/>
</dbReference>
<reference evidence="2" key="1">
    <citation type="journal article" date="2021" name="Cell">
        <title>Tracing the genetic footprints of vertebrate landing in non-teleost ray-finned fishes.</title>
        <authorList>
            <person name="Bi X."/>
            <person name="Wang K."/>
            <person name="Yang L."/>
            <person name="Pan H."/>
            <person name="Jiang H."/>
            <person name="Wei Q."/>
            <person name="Fang M."/>
            <person name="Yu H."/>
            <person name="Zhu C."/>
            <person name="Cai Y."/>
            <person name="He Y."/>
            <person name="Gan X."/>
            <person name="Zeng H."/>
            <person name="Yu D."/>
            <person name="Zhu Y."/>
            <person name="Jiang H."/>
            <person name="Qiu Q."/>
            <person name="Yang H."/>
            <person name="Zhang Y.E."/>
            <person name="Wang W."/>
            <person name="Zhu M."/>
            <person name="He S."/>
            <person name="Zhang G."/>
        </authorList>
    </citation>
    <scope>NUCLEOTIDE SEQUENCE</scope>
    <source>
        <strain evidence="2">Pddl_001</strain>
    </source>
</reference>
<proteinExistence type="predicted"/>
<dbReference type="PANTHER" id="PTHR45913:SF11">
    <property type="entry name" value="EPM2A-INTERACTING PROTEIN 1"/>
    <property type="match status" value="1"/>
</dbReference>
<dbReference type="PANTHER" id="PTHR45913">
    <property type="entry name" value="EPM2A-INTERACTING PROTEIN 1"/>
    <property type="match status" value="1"/>
</dbReference>
<evidence type="ECO:0000259" key="1">
    <source>
        <dbReference type="Pfam" id="PF18658"/>
    </source>
</evidence>
<comment type="caution">
    <text evidence="2">The sequence shown here is derived from an EMBL/GenBank/DDBJ whole genome shotgun (WGS) entry which is preliminary data.</text>
</comment>
<dbReference type="Pfam" id="PF18658">
    <property type="entry name" value="zf-C2H2_12"/>
    <property type="match status" value="1"/>
</dbReference>